<name>A0A2R6RZP3_9APHY</name>
<feature type="transmembrane region" description="Helical" evidence="1">
    <location>
        <begin position="218"/>
        <end position="235"/>
    </location>
</feature>
<keyword evidence="3" id="KW-1185">Reference proteome</keyword>
<feature type="transmembrane region" description="Helical" evidence="1">
    <location>
        <begin position="157"/>
        <end position="183"/>
    </location>
</feature>
<dbReference type="Proteomes" id="UP000186601">
    <property type="component" value="Unassembled WGS sequence"/>
</dbReference>
<proteinExistence type="predicted"/>
<organism evidence="2 3">
    <name type="scientific">Hermanssonia centrifuga</name>
    <dbReference type="NCBI Taxonomy" id="98765"/>
    <lineage>
        <taxon>Eukaryota</taxon>
        <taxon>Fungi</taxon>
        <taxon>Dikarya</taxon>
        <taxon>Basidiomycota</taxon>
        <taxon>Agaricomycotina</taxon>
        <taxon>Agaricomycetes</taxon>
        <taxon>Polyporales</taxon>
        <taxon>Meruliaceae</taxon>
        <taxon>Hermanssonia</taxon>
    </lineage>
</organism>
<dbReference type="OrthoDB" id="2784824at2759"/>
<keyword evidence="1" id="KW-0812">Transmembrane</keyword>
<evidence type="ECO:0000256" key="1">
    <source>
        <dbReference type="SAM" id="Phobius"/>
    </source>
</evidence>
<feature type="transmembrane region" description="Helical" evidence="1">
    <location>
        <begin position="108"/>
        <end position="129"/>
    </location>
</feature>
<protein>
    <submittedName>
        <fullName evidence="2">Uncharacterized protein</fullName>
    </submittedName>
</protein>
<feature type="transmembrane region" description="Helical" evidence="1">
    <location>
        <begin position="79"/>
        <end position="101"/>
    </location>
</feature>
<feature type="transmembrane region" description="Helical" evidence="1">
    <location>
        <begin position="255"/>
        <end position="277"/>
    </location>
</feature>
<evidence type="ECO:0000313" key="3">
    <source>
        <dbReference type="Proteomes" id="UP000186601"/>
    </source>
</evidence>
<sequence>MDYFSSEDAPLLHEFHRDFEVAIFPETPLLPACEDDDFSDFVQSPTSEVPPESKSKATAKDISTVPFSELPMLDYIQEVAIVLIVQFIIPIPFMLPMGIAFTKRALKLFFVGFAVGLAGHASIQFMHAIPSARPFDSSSLLHLSHSLPDPKSFVPAFLTQLKICALGGFAVGAGMSHVLNLVILGHTICRLCRGLEPEPTAMRRSMDSSKTFRCGQRIILDLLTGMCMVPMGLLVRNWYHGLWTAKPADLAIDAWHSALVGVVGTAVMQSLLFGRYLQRLRQEQKAKAIKRDRVNMTEVRKELISF</sequence>
<evidence type="ECO:0000313" key="2">
    <source>
        <dbReference type="EMBL" id="PSS35505.1"/>
    </source>
</evidence>
<dbReference type="AlphaFoldDB" id="A0A2R6RZP3"/>
<comment type="caution">
    <text evidence="2">The sequence shown here is derived from an EMBL/GenBank/DDBJ whole genome shotgun (WGS) entry which is preliminary data.</text>
</comment>
<keyword evidence="1" id="KW-0472">Membrane</keyword>
<accession>A0A2R6RZP3</accession>
<gene>
    <name evidence="2" type="ORF">PHLCEN_2v1530</name>
</gene>
<dbReference type="EMBL" id="MLYV02000122">
    <property type="protein sequence ID" value="PSS35505.1"/>
    <property type="molecule type" value="Genomic_DNA"/>
</dbReference>
<reference evidence="2 3" key="1">
    <citation type="submission" date="2018-02" db="EMBL/GenBank/DDBJ databases">
        <title>Genome sequence of the basidiomycete white-rot fungus Phlebia centrifuga.</title>
        <authorList>
            <person name="Granchi Z."/>
            <person name="Peng M."/>
            <person name="de Vries R.P."/>
            <person name="Hilden K."/>
            <person name="Makela M.R."/>
            <person name="Grigoriev I."/>
            <person name="Riley R."/>
        </authorList>
    </citation>
    <scope>NUCLEOTIDE SEQUENCE [LARGE SCALE GENOMIC DNA]</scope>
    <source>
        <strain evidence="2 3">FBCC195</strain>
    </source>
</reference>
<keyword evidence="1" id="KW-1133">Transmembrane helix</keyword>